<proteinExistence type="predicted"/>
<keyword evidence="4" id="KW-1185">Reference proteome</keyword>
<dbReference type="Proteomes" id="UP000198748">
    <property type="component" value="Unassembled WGS sequence"/>
</dbReference>
<evidence type="ECO:0000259" key="2">
    <source>
        <dbReference type="Pfam" id="PF01648"/>
    </source>
</evidence>
<dbReference type="Gene3D" id="3.90.470.20">
    <property type="entry name" value="4'-phosphopantetheinyl transferase domain"/>
    <property type="match status" value="1"/>
</dbReference>
<protein>
    <submittedName>
        <fullName evidence="3">4'-phosphopantetheinyl transferase superfamily protein</fullName>
    </submittedName>
</protein>
<dbReference type="RefSeq" id="WP_090148901.1">
    <property type="nucleotide sequence ID" value="NZ_FNAN01000005.1"/>
</dbReference>
<evidence type="ECO:0000313" key="4">
    <source>
        <dbReference type="Proteomes" id="UP000198748"/>
    </source>
</evidence>
<sequence length="208" mass="23391">MGIVSIKSISPVSKLGIWRMAEPWEDLLAMLDLTAPEMATFEGISKEKRKQEWLACRVLLKEMSGQNAVIGYDPERKPHIIGSAVEISMSHSGEYVCVYLREGASVGVDIQQMKPSISKGAFYFLNDGELQWANLEDNVQMHVIWSAKESVFKYAGDASIDLKKHISINAFSGNQNGHFEVNLQKGKLTEAIQIQFDTFEDYVLTWTL</sequence>
<keyword evidence="1 3" id="KW-0808">Transferase</keyword>
<dbReference type="GO" id="GO:0008897">
    <property type="term" value="F:holo-[acyl-carrier-protein] synthase activity"/>
    <property type="evidence" value="ECO:0007669"/>
    <property type="project" value="InterPro"/>
</dbReference>
<dbReference type="EMBL" id="FNAN01000005">
    <property type="protein sequence ID" value="SDE54086.1"/>
    <property type="molecule type" value="Genomic_DNA"/>
</dbReference>
<dbReference type="GO" id="GO:0000287">
    <property type="term" value="F:magnesium ion binding"/>
    <property type="evidence" value="ECO:0007669"/>
    <property type="project" value="InterPro"/>
</dbReference>
<dbReference type="OrthoDB" id="1190494at2"/>
<name>A0A1G7DSF6_9BACT</name>
<feature type="domain" description="4'-phosphopantetheinyl transferase" evidence="2">
    <location>
        <begin position="105"/>
        <end position="205"/>
    </location>
</feature>
<dbReference type="STRING" id="659014.SAMN04487996_105320"/>
<evidence type="ECO:0000256" key="1">
    <source>
        <dbReference type="ARBA" id="ARBA00022679"/>
    </source>
</evidence>
<dbReference type="Pfam" id="PF01648">
    <property type="entry name" value="ACPS"/>
    <property type="match status" value="1"/>
</dbReference>
<evidence type="ECO:0000313" key="3">
    <source>
        <dbReference type="EMBL" id="SDE54086.1"/>
    </source>
</evidence>
<gene>
    <name evidence="3" type="ORF">SAMN04487996_105320</name>
</gene>
<dbReference type="AlphaFoldDB" id="A0A1G7DSF6"/>
<organism evidence="3 4">
    <name type="scientific">Dyadobacter soli</name>
    <dbReference type="NCBI Taxonomy" id="659014"/>
    <lineage>
        <taxon>Bacteria</taxon>
        <taxon>Pseudomonadati</taxon>
        <taxon>Bacteroidota</taxon>
        <taxon>Cytophagia</taxon>
        <taxon>Cytophagales</taxon>
        <taxon>Spirosomataceae</taxon>
        <taxon>Dyadobacter</taxon>
    </lineage>
</organism>
<reference evidence="4" key="1">
    <citation type="submission" date="2016-10" db="EMBL/GenBank/DDBJ databases">
        <authorList>
            <person name="Varghese N."/>
            <person name="Submissions S."/>
        </authorList>
    </citation>
    <scope>NUCLEOTIDE SEQUENCE [LARGE SCALE GENOMIC DNA]</scope>
    <source>
        <strain evidence="4">DSM 25329</strain>
    </source>
</reference>
<dbReference type="InterPro" id="IPR037143">
    <property type="entry name" value="4-PPantetheinyl_Trfase_dom_sf"/>
</dbReference>
<dbReference type="SUPFAM" id="SSF56214">
    <property type="entry name" value="4'-phosphopantetheinyl transferase"/>
    <property type="match status" value="2"/>
</dbReference>
<dbReference type="InterPro" id="IPR008278">
    <property type="entry name" value="4-PPantetheinyl_Trfase_dom"/>
</dbReference>
<accession>A0A1G7DSF6</accession>